<evidence type="ECO:0000256" key="10">
    <source>
        <dbReference type="ARBA" id="ARBA00023186"/>
    </source>
</evidence>
<sequence length="264" mass="29847">MLKSYRAVLVSLSLLFVFVLSGCSNAAPIDAHSTGIWDHYFVYPISFMIQFVAHHIPGASFGIAIIIMTLVIRSAMIPLAVSQYRSQAKMKKMQPELQKLKKKYGDVSKDLEKQKQYQKEMSELMKSGGWNPLAGCWPLLIQMPIFSALYYAISRTEEIRTSSFLWVNLGHADPYHILPIIAALTTFIQMKVFQSNITSGEQVQMLKMQQIMMPAMILFMGFAAPSGLVLYWITGNLFTMTQTIVLRKIVTTQLPHGGFFHLLV</sequence>
<dbReference type="EMBL" id="CP005935">
    <property type="protein sequence ID" value="AHA74685.1"/>
    <property type="molecule type" value="Genomic_DNA"/>
</dbReference>
<evidence type="ECO:0000256" key="4">
    <source>
        <dbReference type="ARBA" id="ARBA00022692"/>
    </source>
</evidence>
<proteinExistence type="inferred from homology"/>
<evidence type="ECO:0000256" key="5">
    <source>
        <dbReference type="ARBA" id="ARBA00022729"/>
    </source>
</evidence>
<dbReference type="PANTHER" id="PTHR12428">
    <property type="entry name" value="OXA1"/>
    <property type="match status" value="1"/>
</dbReference>
<keyword evidence="6 12" id="KW-0653">Protein transport</keyword>
<evidence type="ECO:0000259" key="14">
    <source>
        <dbReference type="Pfam" id="PF02096"/>
    </source>
</evidence>
<comment type="caution">
    <text evidence="12">Lacks conserved residue(s) required for the propagation of feature annotation.</text>
</comment>
<dbReference type="GO" id="GO:0015031">
    <property type="term" value="P:protein transport"/>
    <property type="evidence" value="ECO:0007669"/>
    <property type="project" value="UniProtKB-KW"/>
</dbReference>
<evidence type="ECO:0000256" key="9">
    <source>
        <dbReference type="ARBA" id="ARBA00023139"/>
    </source>
</evidence>
<organism evidence="15 16">
    <name type="scientific">Bacillus thuringiensis YBT-1518</name>
    <dbReference type="NCBI Taxonomy" id="529122"/>
    <lineage>
        <taxon>Bacteria</taxon>
        <taxon>Bacillati</taxon>
        <taxon>Bacillota</taxon>
        <taxon>Bacilli</taxon>
        <taxon>Bacillales</taxon>
        <taxon>Bacillaceae</taxon>
        <taxon>Bacillus</taxon>
        <taxon>Bacillus cereus group</taxon>
    </lineage>
</organism>
<evidence type="ECO:0000256" key="6">
    <source>
        <dbReference type="ARBA" id="ARBA00022927"/>
    </source>
</evidence>
<comment type="similarity">
    <text evidence="12">Belongs to the OXA1/ALB3/YidC family. Type 2 subfamily.</text>
</comment>
<evidence type="ECO:0000256" key="7">
    <source>
        <dbReference type="ARBA" id="ARBA00022989"/>
    </source>
</evidence>
<evidence type="ECO:0000256" key="11">
    <source>
        <dbReference type="ARBA" id="ARBA00023288"/>
    </source>
</evidence>
<keyword evidence="11 12" id="KW-0449">Lipoprotein</keyword>
<dbReference type="AlphaFoldDB" id="A0A9W3PIK6"/>
<dbReference type="CDD" id="cd20070">
    <property type="entry name" value="5TM_YidC_Alb3"/>
    <property type="match status" value="1"/>
</dbReference>
<evidence type="ECO:0000256" key="2">
    <source>
        <dbReference type="ARBA" id="ARBA00022448"/>
    </source>
</evidence>
<feature type="signal peptide" evidence="13">
    <location>
        <begin position="1"/>
        <end position="26"/>
    </location>
</feature>
<keyword evidence="4 12" id="KW-0812">Transmembrane</keyword>
<dbReference type="InterPro" id="IPR023060">
    <property type="entry name" value="YidC/YidC1/YidC2_Firmicutes"/>
</dbReference>
<protein>
    <recommendedName>
        <fullName evidence="12">Membrane protein insertase YidC</fullName>
    </recommendedName>
    <alternativeName>
        <fullName evidence="12">Foldase YidC</fullName>
    </alternativeName>
    <alternativeName>
        <fullName evidence="12">Membrane integrase YidC</fullName>
    </alternativeName>
    <alternativeName>
        <fullName evidence="12">Membrane protein YidC</fullName>
    </alternativeName>
</protein>
<comment type="subcellular location">
    <subcellularLocation>
        <location evidence="1 12">Cell membrane</location>
        <topology evidence="1 12">Multi-pass membrane protein</topology>
    </subcellularLocation>
</comment>
<keyword evidence="7 12" id="KW-1133">Transmembrane helix</keyword>
<evidence type="ECO:0000313" key="15">
    <source>
        <dbReference type="EMBL" id="AHA74685.1"/>
    </source>
</evidence>
<accession>A0A9W3PIK6</accession>
<evidence type="ECO:0000313" key="16">
    <source>
        <dbReference type="Proteomes" id="UP000018566"/>
    </source>
</evidence>
<dbReference type="KEGG" id="bthu:YBT1518_27900"/>
<keyword evidence="8 12" id="KW-0472">Membrane</keyword>
<keyword evidence="2 12" id="KW-0813">Transport</keyword>
<keyword evidence="10 12" id="KW-0143">Chaperone</keyword>
<name>A0A9W3PIK6_BACTU</name>
<dbReference type="InterPro" id="IPR001708">
    <property type="entry name" value="YidC/ALB3/OXA1/COX18"/>
</dbReference>
<dbReference type="Pfam" id="PF02096">
    <property type="entry name" value="60KD_IMP"/>
    <property type="match status" value="1"/>
</dbReference>
<evidence type="ECO:0000256" key="8">
    <source>
        <dbReference type="ARBA" id="ARBA00023136"/>
    </source>
</evidence>
<evidence type="ECO:0000256" key="1">
    <source>
        <dbReference type="ARBA" id="ARBA00004651"/>
    </source>
</evidence>
<comment type="function">
    <text evidence="12">Required for the insertion and/or proper folding and/or complex formation of integral membrane proteins into the membrane. Involved in integration of membrane proteins that insert both dependently and independently of the Sec translocase complex, as well as at least some lipoproteins.</text>
</comment>
<feature type="transmembrane region" description="Helical" evidence="12">
    <location>
        <begin position="211"/>
        <end position="233"/>
    </location>
</feature>
<keyword evidence="9" id="KW-0564">Palmitate</keyword>
<evidence type="ECO:0000256" key="12">
    <source>
        <dbReference type="HAMAP-Rule" id="MF_01811"/>
    </source>
</evidence>
<dbReference type="GO" id="GO:0051205">
    <property type="term" value="P:protein insertion into membrane"/>
    <property type="evidence" value="ECO:0007669"/>
    <property type="project" value="TreeGrafter"/>
</dbReference>
<dbReference type="GO" id="GO:0005886">
    <property type="term" value="C:plasma membrane"/>
    <property type="evidence" value="ECO:0007669"/>
    <property type="project" value="UniProtKB-SubCell"/>
</dbReference>
<evidence type="ECO:0000256" key="3">
    <source>
        <dbReference type="ARBA" id="ARBA00022475"/>
    </source>
</evidence>
<evidence type="ECO:0000256" key="13">
    <source>
        <dbReference type="SAM" id="SignalP"/>
    </source>
</evidence>
<dbReference type="InterPro" id="IPR047196">
    <property type="entry name" value="YidC_ALB_C"/>
</dbReference>
<dbReference type="PANTHER" id="PTHR12428:SF65">
    <property type="entry name" value="CYTOCHROME C OXIDASE ASSEMBLY PROTEIN COX18, MITOCHONDRIAL"/>
    <property type="match status" value="1"/>
</dbReference>
<feature type="chain" id="PRO_5040843286" description="Membrane protein insertase YidC" evidence="13">
    <location>
        <begin position="27"/>
        <end position="264"/>
    </location>
</feature>
<dbReference type="Proteomes" id="UP000018566">
    <property type="component" value="Chromosome"/>
</dbReference>
<feature type="transmembrane region" description="Helical" evidence="12">
    <location>
        <begin position="61"/>
        <end position="81"/>
    </location>
</feature>
<dbReference type="PRINTS" id="PR00701">
    <property type="entry name" value="60KDINNERMP"/>
</dbReference>
<keyword evidence="5 12" id="KW-0732">Signal</keyword>
<feature type="domain" description="Membrane insertase YidC/Oxa/ALB C-terminal" evidence="14">
    <location>
        <begin position="61"/>
        <end position="247"/>
    </location>
</feature>
<dbReference type="RefSeq" id="WP_023523360.1">
    <property type="nucleotide sequence ID" value="NC_022873.1"/>
</dbReference>
<dbReference type="InterPro" id="IPR028055">
    <property type="entry name" value="YidC/Oxa/ALB_C"/>
</dbReference>
<gene>
    <name evidence="12" type="primary">yidC</name>
    <name evidence="15" type="ORF">YBT1518_27900</name>
</gene>
<dbReference type="HAMAP" id="MF_01811">
    <property type="entry name" value="YidC_type2"/>
    <property type="match status" value="1"/>
</dbReference>
<dbReference type="PROSITE" id="PS51257">
    <property type="entry name" value="PROKAR_LIPOPROTEIN"/>
    <property type="match status" value="1"/>
</dbReference>
<reference evidence="15 16" key="1">
    <citation type="submission" date="2013-05" db="EMBL/GenBank/DDBJ databases">
        <title>Complete genome sequence of Bacillus thuringiensis YBT-1518, a typical strain with high toxicity to nematode.</title>
        <authorList>
            <person name="Wang P."/>
            <person name="Zhang C."/>
            <person name="Guo M."/>
            <person name="Guo S."/>
            <person name="Zhu Y."/>
            <person name="Zheng J."/>
            <person name="Zhu L."/>
            <person name="Ruan L."/>
            <person name="Peng D."/>
            <person name="Sun M."/>
        </authorList>
    </citation>
    <scope>NUCLEOTIDE SEQUENCE [LARGE SCALE GENOMIC DNA]</scope>
    <source>
        <strain evidence="15 16">YBT-1518</strain>
    </source>
</reference>
<keyword evidence="3 12" id="KW-1003">Cell membrane</keyword>
<dbReference type="GO" id="GO:0032977">
    <property type="term" value="F:membrane insertase activity"/>
    <property type="evidence" value="ECO:0007669"/>
    <property type="project" value="InterPro"/>
</dbReference>
<dbReference type="NCBIfam" id="TIGR03592">
    <property type="entry name" value="yidC_oxa1_cterm"/>
    <property type="match status" value="1"/>
</dbReference>